<dbReference type="PANTHER" id="PTHR46056:SF12">
    <property type="entry name" value="LONG-CHAIN-ALCOHOL OXIDASE"/>
    <property type="match status" value="1"/>
</dbReference>
<name>A0A1F4SMQ0_UNCSA</name>
<evidence type="ECO:0000259" key="5">
    <source>
        <dbReference type="Pfam" id="PF00732"/>
    </source>
</evidence>
<keyword evidence="3" id="KW-0274">FAD</keyword>
<comment type="similarity">
    <text evidence="1">Belongs to the GMC oxidoreductase family.</text>
</comment>
<dbReference type="STRING" id="1802579.A2310_00310"/>
<dbReference type="SUPFAM" id="SSF51905">
    <property type="entry name" value="FAD/NAD(P)-binding domain"/>
    <property type="match status" value="1"/>
</dbReference>
<dbReference type="InterPro" id="IPR000172">
    <property type="entry name" value="GMC_OxRdtase_N"/>
</dbReference>
<comment type="caution">
    <text evidence="6">The sequence shown here is derived from an EMBL/GenBank/DDBJ whole genome shotgun (WGS) entry which is preliminary data.</text>
</comment>
<keyword evidence="4" id="KW-0560">Oxidoreductase</keyword>
<evidence type="ECO:0000256" key="3">
    <source>
        <dbReference type="ARBA" id="ARBA00022827"/>
    </source>
</evidence>
<dbReference type="InterPro" id="IPR036188">
    <property type="entry name" value="FAD/NAD-bd_sf"/>
</dbReference>
<dbReference type="EMBL" id="MEUB01000036">
    <property type="protein sequence ID" value="OGC21734.1"/>
    <property type="molecule type" value="Genomic_DNA"/>
</dbReference>
<evidence type="ECO:0000313" key="6">
    <source>
        <dbReference type="EMBL" id="OGC21734.1"/>
    </source>
</evidence>
<feature type="domain" description="Glucose-methanol-choline oxidoreductase N-terminal" evidence="5">
    <location>
        <begin position="228"/>
        <end position="439"/>
    </location>
</feature>
<keyword evidence="2" id="KW-0285">Flavoprotein</keyword>
<dbReference type="PANTHER" id="PTHR46056">
    <property type="entry name" value="LONG-CHAIN-ALCOHOL OXIDASE"/>
    <property type="match status" value="1"/>
</dbReference>
<dbReference type="Pfam" id="PF00732">
    <property type="entry name" value="GMC_oxred_N"/>
    <property type="match status" value="1"/>
</dbReference>
<evidence type="ECO:0000256" key="1">
    <source>
        <dbReference type="ARBA" id="ARBA00010790"/>
    </source>
</evidence>
<organism evidence="6 7">
    <name type="scientific">candidate division WOR-1 bacterium RIFOXYB2_FULL_37_13</name>
    <dbReference type="NCBI Taxonomy" id="1802579"/>
    <lineage>
        <taxon>Bacteria</taxon>
        <taxon>Bacillati</taxon>
        <taxon>Saganbacteria</taxon>
    </lineage>
</organism>
<reference evidence="6 7" key="1">
    <citation type="journal article" date="2016" name="Nat. Commun.">
        <title>Thousands of microbial genomes shed light on interconnected biogeochemical processes in an aquifer system.</title>
        <authorList>
            <person name="Anantharaman K."/>
            <person name="Brown C.T."/>
            <person name="Hug L.A."/>
            <person name="Sharon I."/>
            <person name="Castelle C.J."/>
            <person name="Probst A.J."/>
            <person name="Thomas B.C."/>
            <person name="Singh A."/>
            <person name="Wilkins M.J."/>
            <person name="Karaoz U."/>
            <person name="Brodie E.L."/>
            <person name="Williams K.H."/>
            <person name="Hubbard S.S."/>
            <person name="Banfield J.F."/>
        </authorList>
    </citation>
    <scope>NUCLEOTIDE SEQUENCE [LARGE SCALE GENOMIC DNA]</scope>
</reference>
<dbReference type="AlphaFoldDB" id="A0A1F4SMQ0"/>
<evidence type="ECO:0000256" key="2">
    <source>
        <dbReference type="ARBA" id="ARBA00022630"/>
    </source>
</evidence>
<protein>
    <recommendedName>
        <fullName evidence="5">Glucose-methanol-choline oxidoreductase N-terminal domain-containing protein</fullName>
    </recommendedName>
</protein>
<dbReference type="GO" id="GO:0050660">
    <property type="term" value="F:flavin adenine dinucleotide binding"/>
    <property type="evidence" value="ECO:0007669"/>
    <property type="project" value="InterPro"/>
</dbReference>
<dbReference type="Proteomes" id="UP000178417">
    <property type="component" value="Unassembled WGS sequence"/>
</dbReference>
<evidence type="ECO:0000313" key="7">
    <source>
        <dbReference type="Proteomes" id="UP000178417"/>
    </source>
</evidence>
<gene>
    <name evidence="6" type="ORF">A2310_00310</name>
</gene>
<dbReference type="GO" id="GO:0016614">
    <property type="term" value="F:oxidoreductase activity, acting on CH-OH group of donors"/>
    <property type="evidence" value="ECO:0007669"/>
    <property type="project" value="InterPro"/>
</dbReference>
<accession>A0A1F4SMQ0</accession>
<proteinExistence type="inferred from homology"/>
<evidence type="ECO:0000256" key="4">
    <source>
        <dbReference type="ARBA" id="ARBA00023002"/>
    </source>
</evidence>
<dbReference type="Gene3D" id="3.50.50.60">
    <property type="entry name" value="FAD/NAD(P)-binding domain"/>
    <property type="match status" value="2"/>
</dbReference>
<sequence length="700" mass="76058">MAMEMAASAIAHARQLGQTALKTVSQGQHTASLRQQEAFFQVMFDASFPAAKRVAYQLYPNKTLVDSPKYRANLEFQLRRIPPALRTAIFAVLHAMQHPVVFNNIVNPPTNIPQIANLLGVIELAGRMTLPSLLDNPQISPNHFSIVQRNTSRVDLTQFDTFFKDGRIPRQFRKNDFVIVGSGPGGIMTAHILHEKYPDAQILIIEEGDYYPGKIFGNSTPIRATGEFYSEGGVTAAIDLKNASGTAAPTGKAVGGSMEIFSTTAARVRTSEEFELYGLSKYMTWEKYQKTVAWVEEIHDVAENPQEIINTITKEMIRAAQNMPKESGIRNAGPTKSFSAHKCGGLGKCPVGCDTGGKETTAMVLLPALLASGKVGLVSGAKVTQTILRSDNSPKAVKIFSMEGVSTIGIEDGIISSAGTFGSPVIVHNAGIRLPMLGKKYTGQAAFELFAFNPNKKIDPPQHVGKPQSGYIEVYNTDNALADLVATVDGFIGLGEGARPATGILAMARRRLYGTNLRDSIEGLPYTGVFGGVLTENMEDVRAGLSGGNVYPGLSNIFGQKVLTYSLSERDRMRRKLLALALLKVAANTPQGEYLGIGLNHFFPSKSKYASWGLFLSSELPEFERYLLPNKKVDLSEEIFFHPMGSMGDCVDNEGKVIGSKDFYVIDGSLFKGPGVNPTISILTVAAELASKIKRRKRIH</sequence>